<accession>D4DUJ2</accession>
<dbReference type="AlphaFoldDB" id="D4DUJ2"/>
<reference evidence="1 2" key="1">
    <citation type="submission" date="2010-02" db="EMBL/GenBank/DDBJ databases">
        <authorList>
            <person name="Weinstock G."/>
            <person name="Sodergren E."/>
            <person name="Clifton S."/>
            <person name="Fulton L."/>
            <person name="Fulton B."/>
            <person name="Courtney L."/>
            <person name="Fronick C."/>
            <person name="Harrison M."/>
            <person name="Strong C."/>
            <person name="Farmer C."/>
            <person name="Delahaunty K."/>
            <person name="Markovic C."/>
            <person name="Hall O."/>
            <person name="Minx P."/>
            <person name="Tomlinson C."/>
            <person name="Mitreva M."/>
            <person name="Nelson J."/>
            <person name="Hou S."/>
            <person name="Wollam A."/>
            <person name="Pepin K.H."/>
            <person name="Johnson M."/>
            <person name="Bhonagiri V."/>
            <person name="Zhang X."/>
            <person name="Suruliraj S."/>
            <person name="Warren W."/>
            <person name="Chinwalla A."/>
            <person name="Mardis E.R."/>
            <person name="Wilson R.K."/>
        </authorList>
    </citation>
    <scope>NUCLEOTIDE SEQUENCE [LARGE SCALE GENOMIC DNA]</scope>
    <source>
        <strain evidence="1 2">ATCC 29315</strain>
    </source>
</reference>
<name>D4DUJ2_NEIEG</name>
<comment type="caution">
    <text evidence="1">The sequence shown here is derived from an EMBL/GenBank/DDBJ whole genome shotgun (WGS) entry which is preliminary data.</text>
</comment>
<gene>
    <name evidence="1" type="ORF">NEIELOOT_02787</name>
</gene>
<dbReference type="Proteomes" id="UP000005536">
    <property type="component" value="Unassembled WGS sequence"/>
</dbReference>
<proteinExistence type="predicted"/>
<sequence length="62" mass="7330">MRLNKEGSKSKGRLKPFQTAFCIFGLWLKQQAYRICRRMSVVESMAFQTNPKRELQQPKQPI</sequence>
<protein>
    <submittedName>
        <fullName evidence="1">Uncharacterized protein</fullName>
    </submittedName>
</protein>
<organism evidence="1 2">
    <name type="scientific">Neisseria elongata subsp. glycolytica ATCC 29315</name>
    <dbReference type="NCBI Taxonomy" id="546263"/>
    <lineage>
        <taxon>Bacteria</taxon>
        <taxon>Pseudomonadati</taxon>
        <taxon>Pseudomonadota</taxon>
        <taxon>Betaproteobacteria</taxon>
        <taxon>Neisseriales</taxon>
        <taxon>Neisseriaceae</taxon>
        <taxon>Neisseria</taxon>
    </lineage>
</organism>
<evidence type="ECO:0000313" key="2">
    <source>
        <dbReference type="Proteomes" id="UP000005536"/>
    </source>
</evidence>
<evidence type="ECO:0000313" key="1">
    <source>
        <dbReference type="EMBL" id="EFE48430.1"/>
    </source>
</evidence>
<dbReference type="EMBL" id="ADBF01000254">
    <property type="protein sequence ID" value="EFE48430.1"/>
    <property type="molecule type" value="Genomic_DNA"/>
</dbReference>